<evidence type="ECO:0000256" key="1">
    <source>
        <dbReference type="SAM" id="SignalP"/>
    </source>
</evidence>
<protein>
    <recommendedName>
        <fullName evidence="6">DUF1214 domain-containing protein</fullName>
    </recommendedName>
</protein>
<keyword evidence="4" id="KW-0614">Plasmid</keyword>
<evidence type="ECO:0000259" key="2">
    <source>
        <dbReference type="Pfam" id="PF06742"/>
    </source>
</evidence>
<dbReference type="HOGENOM" id="CLU_595573_0_0_5"/>
<feature type="domain" description="DUF1254" evidence="3">
    <location>
        <begin position="91"/>
        <end position="213"/>
    </location>
</feature>
<dbReference type="Gene3D" id="2.60.40.1610">
    <property type="entry name" value="Domain of unknown function DUF1254"/>
    <property type="match status" value="1"/>
</dbReference>
<evidence type="ECO:0000259" key="3">
    <source>
        <dbReference type="Pfam" id="PF06863"/>
    </source>
</evidence>
<reference evidence="4 5" key="2">
    <citation type="journal article" date="2010" name="Stand. Genomic Sci.">
        <title>Complete genome sequence of the Medicago microsymbiont Ensifer (Sinorhizobium) medicae strain WSM419.</title>
        <authorList>
            <person name="Reeve W."/>
            <person name="Chain P."/>
            <person name="O'Hara G."/>
            <person name="Ardley J."/>
            <person name="Nandesena K."/>
            <person name="Brau L."/>
            <person name="Tiwari R."/>
            <person name="Malfatti S."/>
            <person name="Kiss H."/>
            <person name="Lapidus A."/>
            <person name="Copeland A."/>
            <person name="Nolan M."/>
            <person name="Land M."/>
            <person name="Hauser L."/>
            <person name="Chang Y.J."/>
            <person name="Ivanova N."/>
            <person name="Mavromatis K."/>
            <person name="Markowitz V."/>
            <person name="Kyrpides N."/>
            <person name="Gollagher M."/>
            <person name="Yates R."/>
            <person name="Dilworth M."/>
            <person name="Howieson J."/>
        </authorList>
    </citation>
    <scope>NUCLEOTIDE SEQUENCE [LARGE SCALE GENOMIC DNA]</scope>
    <source>
        <strain evidence="4 5">WSM419</strain>
        <plasmid evidence="5">Plasmid pSMED03</plasmid>
    </source>
</reference>
<reference evidence="5" key="1">
    <citation type="submission" date="2007-06" db="EMBL/GenBank/DDBJ databases">
        <title>Complete sequence of Sinorhizobium medicae WSM419 plasmid pSMED03.</title>
        <authorList>
            <consortium name="US DOE Joint Genome Institute"/>
            <person name="Copeland A."/>
            <person name="Lucas S."/>
            <person name="Lapidus A."/>
            <person name="Barry K."/>
            <person name="Glavina del Rio T."/>
            <person name="Dalin E."/>
            <person name="Tice H."/>
            <person name="Pitluck S."/>
            <person name="Chain P."/>
            <person name="Malfatti S."/>
            <person name="Shin M."/>
            <person name="Vergez L."/>
            <person name="Schmutz J."/>
            <person name="Larimer F."/>
            <person name="Land M."/>
            <person name="Hauser L."/>
            <person name="Kyrpides N."/>
            <person name="Mikhailova N."/>
            <person name="Reeve W.G."/>
            <person name="Richardson P."/>
        </authorList>
    </citation>
    <scope>NUCLEOTIDE SEQUENCE [LARGE SCALE GENOMIC DNA]</scope>
    <source>
        <strain evidence="5">WSM419</strain>
        <plasmid evidence="5">Plasmid pSMED03</plasmid>
    </source>
</reference>
<dbReference type="KEGG" id="smd:Smed_6394"/>
<dbReference type="Gene3D" id="2.60.120.600">
    <property type="entry name" value="Domain of unknown function DUF1214, C-terminal domain"/>
    <property type="match status" value="1"/>
</dbReference>
<geneLocation type="plasmid" evidence="4 5">
    <name>pSMED03</name>
</geneLocation>
<dbReference type="Pfam" id="PF06742">
    <property type="entry name" value="DUF1214"/>
    <property type="match status" value="1"/>
</dbReference>
<dbReference type="PANTHER" id="PTHR36509:SF2">
    <property type="entry name" value="BLL3101 PROTEIN"/>
    <property type="match status" value="1"/>
</dbReference>
<organism evidence="4 5">
    <name type="scientific">Sinorhizobium medicae (strain WSM419)</name>
    <name type="common">Ensifer medicae</name>
    <dbReference type="NCBI Taxonomy" id="366394"/>
    <lineage>
        <taxon>Bacteria</taxon>
        <taxon>Pseudomonadati</taxon>
        <taxon>Pseudomonadota</taxon>
        <taxon>Alphaproteobacteria</taxon>
        <taxon>Hyphomicrobiales</taxon>
        <taxon>Rhizobiaceae</taxon>
        <taxon>Sinorhizobium/Ensifer group</taxon>
        <taxon>Sinorhizobium</taxon>
    </lineage>
</organism>
<dbReference type="PANTHER" id="PTHR36509">
    <property type="entry name" value="BLL3101 PROTEIN"/>
    <property type="match status" value="1"/>
</dbReference>
<evidence type="ECO:0000313" key="5">
    <source>
        <dbReference type="Proteomes" id="UP000001108"/>
    </source>
</evidence>
<dbReference type="PATRIC" id="fig|366394.8.peg.2917"/>
<sequence>MLRIATTALAIAGGFLASAANGVHPPKLIRQILPLVIGFAMLAASPLKAADMSDSELENLVRRSYQYVALFNTINNFAVNPQNPFAAGGWNRTHYPTGLMNASVRALPRPNNDTLYVLSLLDLRKEPVIIHYPAFGSKYVSLETTAFDHYCEIPLAASKGDFKKPTSILYYSARTEGYSGEPVEGVDRVMEMSGDFAIAFLRVMPEANDLEKFKANMAAVNAVKLQTLSEFQGKPAKAPDPLAMPAYSNDQNVFASNFQEAMQFVFNHTTFDPEKYEMDREALAALKAVGVEPGGVFDQSNAPEIDGKRLAEVAAKIAAEQNATWNDPQEAAPFLFRVFLSKGQIDLDTMVIQSVVGPVGVPASEAMYPGIATTDGAPMNAEHDYVIRMTKDQLPPANAFWSATLYDTKQGFFIPSKENKYSVGENAGMKLDESGGIAIYIAAERPEGVPTENWLPITRENLGIDVIMRVYEPDLEKMKTWVAPKAEMLNQ</sequence>
<dbReference type="InterPro" id="IPR037050">
    <property type="entry name" value="DUF1254_sf"/>
</dbReference>
<accession>A6UMU4</accession>
<feature type="signal peptide" evidence="1">
    <location>
        <begin position="1"/>
        <end position="19"/>
    </location>
</feature>
<keyword evidence="1" id="KW-0732">Signal</keyword>
<dbReference type="Pfam" id="PF06863">
    <property type="entry name" value="DUF1254"/>
    <property type="match status" value="1"/>
</dbReference>
<dbReference type="OrthoDB" id="272779at2"/>
<feature type="chain" id="PRO_5002702931" description="DUF1214 domain-containing protein" evidence="1">
    <location>
        <begin position="20"/>
        <end position="491"/>
    </location>
</feature>
<dbReference type="InterPro" id="IPR010679">
    <property type="entry name" value="DUF1254"/>
</dbReference>
<proteinExistence type="predicted"/>
<dbReference type="RefSeq" id="WP_011971098.1">
    <property type="nucleotide sequence ID" value="NC_009622.1"/>
</dbReference>
<dbReference type="EMBL" id="CP000741">
    <property type="protein sequence ID" value="ABR64974.1"/>
    <property type="molecule type" value="Genomic_DNA"/>
</dbReference>
<dbReference type="Proteomes" id="UP000001108">
    <property type="component" value="Plasmid pSMED03"/>
</dbReference>
<evidence type="ECO:0008006" key="6">
    <source>
        <dbReference type="Google" id="ProtNLM"/>
    </source>
</evidence>
<evidence type="ECO:0000313" key="4">
    <source>
        <dbReference type="EMBL" id="ABR64974.1"/>
    </source>
</evidence>
<dbReference type="InterPro" id="IPR037049">
    <property type="entry name" value="DUF1214_C_sf"/>
</dbReference>
<gene>
    <name evidence="4" type="ordered locus">Smed_6394</name>
</gene>
<dbReference type="InterPro" id="IPR010621">
    <property type="entry name" value="DUF1214"/>
</dbReference>
<dbReference type="AlphaFoldDB" id="A6UMU4"/>
<dbReference type="SUPFAM" id="SSF160935">
    <property type="entry name" value="VPA0735-like"/>
    <property type="match status" value="1"/>
</dbReference>
<name>A6UMU4_SINMW</name>
<feature type="domain" description="DUF1214" evidence="2">
    <location>
        <begin position="372"/>
        <end position="474"/>
    </location>
</feature>